<gene>
    <name evidence="2" type="ORF">SAMN04488498_1012</name>
</gene>
<dbReference type="AlphaFoldDB" id="A0A1I3UTE7"/>
<evidence type="ECO:0000313" key="2">
    <source>
        <dbReference type="EMBL" id="SFJ86202.1"/>
    </source>
</evidence>
<keyword evidence="3" id="KW-1185">Reference proteome</keyword>
<sequence>MKSGLVPPPESWVSTNWLLWVTHHHDILQRASVEAELYEALSRDRSDDSGSSPRPQKQLPEDGDIKGKARDVKLFIAEIHENGALAGRPALEYPSISSEGV</sequence>
<dbReference type="EMBL" id="FOSL01000001">
    <property type="protein sequence ID" value="SFJ86202.1"/>
    <property type="molecule type" value="Genomic_DNA"/>
</dbReference>
<organism evidence="2 3">
    <name type="scientific">Neomesorhizobium albiziae</name>
    <dbReference type="NCBI Taxonomy" id="335020"/>
    <lineage>
        <taxon>Bacteria</taxon>
        <taxon>Pseudomonadati</taxon>
        <taxon>Pseudomonadota</taxon>
        <taxon>Alphaproteobacteria</taxon>
        <taxon>Hyphomicrobiales</taxon>
        <taxon>Phyllobacteriaceae</taxon>
        <taxon>Neomesorhizobium</taxon>
    </lineage>
</organism>
<reference evidence="2 3" key="1">
    <citation type="submission" date="2016-10" db="EMBL/GenBank/DDBJ databases">
        <authorList>
            <person name="Varghese N."/>
            <person name="Submissions S."/>
        </authorList>
    </citation>
    <scope>NUCLEOTIDE SEQUENCE [LARGE SCALE GENOMIC DNA]</scope>
    <source>
        <strain evidence="2 3">DSM 21822</strain>
    </source>
</reference>
<protein>
    <submittedName>
        <fullName evidence="2">Uncharacterized protein</fullName>
    </submittedName>
</protein>
<dbReference type="Proteomes" id="UP000323300">
    <property type="component" value="Unassembled WGS sequence"/>
</dbReference>
<proteinExistence type="predicted"/>
<evidence type="ECO:0000256" key="1">
    <source>
        <dbReference type="SAM" id="MobiDB-lite"/>
    </source>
</evidence>
<feature type="region of interest" description="Disordered" evidence="1">
    <location>
        <begin position="40"/>
        <end position="66"/>
    </location>
</feature>
<evidence type="ECO:0000313" key="3">
    <source>
        <dbReference type="Proteomes" id="UP000323300"/>
    </source>
</evidence>
<name>A0A1I3UTE7_9HYPH</name>
<accession>A0A1I3UTE7</accession>